<dbReference type="Gene3D" id="3.40.462.20">
    <property type="match status" value="1"/>
</dbReference>
<feature type="domain" description="FAD-binding PCMH-type" evidence="6">
    <location>
        <begin position="40"/>
        <end position="210"/>
    </location>
</feature>
<dbReference type="InterPro" id="IPR036318">
    <property type="entry name" value="FAD-bd_PCMH-like_sf"/>
</dbReference>
<proteinExistence type="inferred from homology"/>
<comment type="cofactor">
    <cofactor evidence="1">
        <name>FAD</name>
        <dbReference type="ChEBI" id="CHEBI:57692"/>
    </cofactor>
</comment>
<dbReference type="InterPro" id="IPR016169">
    <property type="entry name" value="FAD-bd_PCMH_sub2"/>
</dbReference>
<evidence type="ECO:0000256" key="4">
    <source>
        <dbReference type="ARBA" id="ARBA00022827"/>
    </source>
</evidence>
<dbReference type="InterPro" id="IPR006094">
    <property type="entry name" value="Oxid_FAD_bind_N"/>
</dbReference>
<dbReference type="Pfam" id="PF01565">
    <property type="entry name" value="FAD_binding_4"/>
    <property type="match status" value="1"/>
</dbReference>
<gene>
    <name evidence="7" type="ORF">PAC_13165</name>
</gene>
<evidence type="ECO:0000313" key="7">
    <source>
        <dbReference type="EMBL" id="CZR63268.1"/>
    </source>
</evidence>
<dbReference type="InterPro" id="IPR050416">
    <property type="entry name" value="FAD-linked_Oxidoreductase"/>
</dbReference>
<dbReference type="OrthoDB" id="415825at2759"/>
<keyword evidence="5" id="KW-0560">Oxidoreductase</keyword>
<dbReference type="PANTHER" id="PTHR42973">
    <property type="entry name" value="BINDING OXIDOREDUCTASE, PUTATIVE (AFU_ORTHOLOGUE AFUA_1G17690)-RELATED"/>
    <property type="match status" value="1"/>
</dbReference>
<dbReference type="PROSITE" id="PS51387">
    <property type="entry name" value="FAD_PCMH"/>
    <property type="match status" value="1"/>
</dbReference>
<dbReference type="AlphaFoldDB" id="A0A1L7XE27"/>
<dbReference type="Pfam" id="PF08031">
    <property type="entry name" value="BBE"/>
    <property type="match status" value="1"/>
</dbReference>
<name>A0A1L7XE27_9HELO</name>
<dbReference type="EMBL" id="FJOG01000023">
    <property type="protein sequence ID" value="CZR63268.1"/>
    <property type="molecule type" value="Genomic_DNA"/>
</dbReference>
<dbReference type="Gene3D" id="3.30.43.10">
    <property type="entry name" value="Uridine Diphospho-n-acetylenolpyruvylglucosamine Reductase, domain 2"/>
    <property type="match status" value="1"/>
</dbReference>
<dbReference type="GO" id="GO:0016491">
    <property type="term" value="F:oxidoreductase activity"/>
    <property type="evidence" value="ECO:0007669"/>
    <property type="project" value="UniProtKB-KW"/>
</dbReference>
<evidence type="ECO:0000256" key="2">
    <source>
        <dbReference type="ARBA" id="ARBA00005466"/>
    </source>
</evidence>
<dbReference type="STRING" id="576137.A0A1L7XE27"/>
<dbReference type="GO" id="GO:0071949">
    <property type="term" value="F:FAD binding"/>
    <property type="evidence" value="ECO:0007669"/>
    <property type="project" value="InterPro"/>
</dbReference>
<sequence>MAISKSTIDILKSQLSASSETVTPESEKYADSLKRWSAAAEKLAGLVVYPTSAEDVSKAVLFASKNSIELAVVGGGHGTSGASSTDGGVVIDLSKMRKVTVDVQAKTVTAGGGALWKDVDDEAEKYQLAAVGGTVNHTGIGGLTLGGGYGYLTPAHGLVIDNLLSVELVLADGSINTVSDSQNPDLFWAVKGAGIGFGVATSFTYKAHDQKNPIWGGMLVFPKPALGGVIEMANKVLQESTPGKLMLAGFAAPPPAGQPVVLVIVWYNGSEEEAKAYYKPLLNLGPLVNDTKVRPYSSSNEMVNAAMFHGLRRTTKGSAFLAPLDLKFADSLWDDYVAFLEKVPDAGPTALIFEFVPYKKILEVPQTATAFANRGAYGNILFQPGWTDPGNDQVCREWTRTMSAKTKAELERRKAEGTDKTTNESVGEYGNYDALGATGKAVFGVNFPRLVEIKKRYDPHNLFSKGPSLQA</sequence>
<dbReference type="PANTHER" id="PTHR42973:SF39">
    <property type="entry name" value="FAD-BINDING PCMH-TYPE DOMAIN-CONTAINING PROTEIN"/>
    <property type="match status" value="1"/>
</dbReference>
<comment type="similarity">
    <text evidence="2">Belongs to the oxygen-dependent FAD-linked oxidoreductase family.</text>
</comment>
<evidence type="ECO:0000256" key="3">
    <source>
        <dbReference type="ARBA" id="ARBA00022630"/>
    </source>
</evidence>
<reference evidence="7 8" key="1">
    <citation type="submission" date="2016-03" db="EMBL/GenBank/DDBJ databases">
        <authorList>
            <person name="Ploux O."/>
        </authorList>
    </citation>
    <scope>NUCLEOTIDE SEQUENCE [LARGE SCALE GENOMIC DNA]</scope>
    <source>
        <strain evidence="7 8">UAMH 11012</strain>
    </source>
</reference>
<dbReference type="Gene3D" id="3.30.465.10">
    <property type="match status" value="1"/>
</dbReference>
<evidence type="ECO:0000256" key="1">
    <source>
        <dbReference type="ARBA" id="ARBA00001974"/>
    </source>
</evidence>
<keyword evidence="8" id="KW-1185">Reference proteome</keyword>
<accession>A0A1L7XE27</accession>
<dbReference type="SUPFAM" id="SSF56176">
    <property type="entry name" value="FAD-binding/transporter-associated domain-like"/>
    <property type="match status" value="1"/>
</dbReference>
<dbReference type="InterPro" id="IPR012951">
    <property type="entry name" value="BBE"/>
</dbReference>
<keyword evidence="3" id="KW-0285">Flavoprotein</keyword>
<dbReference type="Proteomes" id="UP000184330">
    <property type="component" value="Unassembled WGS sequence"/>
</dbReference>
<evidence type="ECO:0000259" key="6">
    <source>
        <dbReference type="PROSITE" id="PS51387"/>
    </source>
</evidence>
<dbReference type="InterPro" id="IPR016166">
    <property type="entry name" value="FAD-bd_PCMH"/>
</dbReference>
<evidence type="ECO:0000313" key="8">
    <source>
        <dbReference type="Proteomes" id="UP000184330"/>
    </source>
</evidence>
<dbReference type="InterPro" id="IPR016167">
    <property type="entry name" value="FAD-bd_PCMH_sub1"/>
</dbReference>
<evidence type="ECO:0000256" key="5">
    <source>
        <dbReference type="ARBA" id="ARBA00023002"/>
    </source>
</evidence>
<protein>
    <submittedName>
        <fullName evidence="7">Related to 6-hydroxy-D-nicotine oxidase</fullName>
    </submittedName>
</protein>
<keyword evidence="4" id="KW-0274">FAD</keyword>
<organism evidence="7 8">
    <name type="scientific">Phialocephala subalpina</name>
    <dbReference type="NCBI Taxonomy" id="576137"/>
    <lineage>
        <taxon>Eukaryota</taxon>
        <taxon>Fungi</taxon>
        <taxon>Dikarya</taxon>
        <taxon>Ascomycota</taxon>
        <taxon>Pezizomycotina</taxon>
        <taxon>Leotiomycetes</taxon>
        <taxon>Helotiales</taxon>
        <taxon>Mollisiaceae</taxon>
        <taxon>Phialocephala</taxon>
        <taxon>Phialocephala fortinii species complex</taxon>
    </lineage>
</organism>